<keyword evidence="2" id="KW-1185">Reference proteome</keyword>
<organism evidence="1 2">
    <name type="scientific">Eubacterium cellulosolvens (strain ATCC 43171 / JCM 9499 / 6)</name>
    <name type="common">Cillobacterium cellulosolvens</name>
    <dbReference type="NCBI Taxonomy" id="633697"/>
    <lineage>
        <taxon>Bacteria</taxon>
        <taxon>Bacillati</taxon>
        <taxon>Bacillota</taxon>
        <taxon>Clostridia</taxon>
        <taxon>Eubacteriales</taxon>
        <taxon>Eubacteriaceae</taxon>
        <taxon>Eubacterium</taxon>
    </lineage>
</organism>
<protein>
    <submittedName>
        <fullName evidence="1">Uncharacterized protein</fullName>
    </submittedName>
</protein>
<reference evidence="1 2" key="1">
    <citation type="submission" date="2010-08" db="EMBL/GenBank/DDBJ databases">
        <authorList>
            <consortium name="US DOE Joint Genome Institute (JGI-PGF)"/>
            <person name="Lucas S."/>
            <person name="Copeland A."/>
            <person name="Lapidus A."/>
            <person name="Cheng J.-F."/>
            <person name="Bruce D."/>
            <person name="Goodwin L."/>
            <person name="Pitluck S."/>
            <person name="Land M.L."/>
            <person name="Hauser L."/>
            <person name="Chang Y.-J."/>
            <person name="Anderson I.J."/>
            <person name="Johnson E."/>
            <person name="Mulhopadhyay B."/>
            <person name="Kyrpides N."/>
            <person name="Woyke T.J."/>
        </authorList>
    </citation>
    <scope>NUCLEOTIDE SEQUENCE [LARGE SCALE GENOMIC DNA]</scope>
    <source>
        <strain evidence="1 2">6</strain>
    </source>
</reference>
<evidence type="ECO:0000313" key="2">
    <source>
        <dbReference type="Proteomes" id="UP000005753"/>
    </source>
</evidence>
<dbReference type="EMBL" id="CM001487">
    <property type="protein sequence ID" value="EIM57952.1"/>
    <property type="molecule type" value="Genomic_DNA"/>
</dbReference>
<sequence length="61" mass="6605">MKTSGIAALCHAVAAILFCLIGNSSEFPMRQNAPRDAQLADGKIASRFCSRAKVLRRSPQE</sequence>
<dbReference type="HOGENOM" id="CLU_2915612_0_0_9"/>
<accession>I5AVX9</accession>
<reference evidence="1 2" key="2">
    <citation type="submission" date="2012-02" db="EMBL/GenBank/DDBJ databases">
        <title>Improved High-Quality Draft sequence of Eubacterium cellulosolvens 6.</title>
        <authorList>
            <consortium name="US DOE Joint Genome Institute"/>
            <person name="Lucas S."/>
            <person name="Han J."/>
            <person name="Lapidus A."/>
            <person name="Cheng J.-F."/>
            <person name="Goodwin L."/>
            <person name="Pitluck S."/>
            <person name="Peters L."/>
            <person name="Mikhailova N."/>
            <person name="Gu W."/>
            <person name="Detter J.C."/>
            <person name="Han C."/>
            <person name="Tapia R."/>
            <person name="Land M."/>
            <person name="Hauser L."/>
            <person name="Kyrpides N."/>
            <person name="Ivanova N."/>
            <person name="Pagani I."/>
            <person name="Johnson E."/>
            <person name="Mukhopadhyay B."/>
            <person name="Anderson I."/>
            <person name="Woyke T."/>
        </authorList>
    </citation>
    <scope>NUCLEOTIDE SEQUENCE [LARGE SCALE GENOMIC DNA]</scope>
    <source>
        <strain evidence="1 2">6</strain>
    </source>
</reference>
<proteinExistence type="predicted"/>
<name>I5AVX9_EUBC6</name>
<dbReference type="AlphaFoldDB" id="I5AVX9"/>
<evidence type="ECO:0000313" key="1">
    <source>
        <dbReference type="EMBL" id="EIM57952.1"/>
    </source>
</evidence>
<dbReference type="Proteomes" id="UP000005753">
    <property type="component" value="Chromosome"/>
</dbReference>
<dbReference type="STRING" id="633697.EubceDRAFT1_2192"/>
<gene>
    <name evidence="1" type="ORF">EubceDRAFT1_2192</name>
</gene>